<dbReference type="OrthoDB" id="5349052at2"/>
<reference evidence="2 3" key="1">
    <citation type="submission" date="2018-03" db="EMBL/GenBank/DDBJ databases">
        <title>Aerobic endospore-forming bacteria genome sequencing and assembly.</title>
        <authorList>
            <person name="Cavalcante D.A."/>
            <person name="Driks A."/>
            <person name="Putonti C."/>
            <person name="De-Souza M.T."/>
        </authorList>
    </citation>
    <scope>NUCLEOTIDE SEQUENCE [LARGE SCALE GENOMIC DNA]</scope>
    <source>
        <strain evidence="2 3">SDF0037</strain>
    </source>
</reference>
<protein>
    <submittedName>
        <fullName evidence="2">Uncharacterized protein</fullName>
    </submittedName>
</protein>
<organism evidence="2 3">
    <name type="scientific">Lysinibacillus sphaericus</name>
    <name type="common">Bacillus sphaericus</name>
    <dbReference type="NCBI Taxonomy" id="1421"/>
    <lineage>
        <taxon>Bacteria</taxon>
        <taxon>Bacillati</taxon>
        <taxon>Bacillota</taxon>
        <taxon>Bacilli</taxon>
        <taxon>Bacillales</taxon>
        <taxon>Bacillaceae</taxon>
        <taxon>Lysinibacillus</taxon>
    </lineage>
</organism>
<dbReference type="EMBL" id="SADV01000028">
    <property type="protein sequence ID" value="TQR28478.1"/>
    <property type="molecule type" value="Genomic_DNA"/>
</dbReference>
<accession>A0A544U8R5</accession>
<keyword evidence="1" id="KW-1133">Transmembrane helix</keyword>
<dbReference type="RefSeq" id="WP_142510572.1">
    <property type="nucleotide sequence ID" value="NZ_SADV01000028.1"/>
</dbReference>
<dbReference type="Proteomes" id="UP000317944">
    <property type="component" value="Unassembled WGS sequence"/>
</dbReference>
<keyword evidence="1" id="KW-0812">Transmembrane</keyword>
<gene>
    <name evidence="2" type="ORF">C7Y47_21285</name>
</gene>
<evidence type="ECO:0000313" key="3">
    <source>
        <dbReference type="Proteomes" id="UP000317944"/>
    </source>
</evidence>
<evidence type="ECO:0000313" key="2">
    <source>
        <dbReference type="EMBL" id="TQR28478.1"/>
    </source>
</evidence>
<comment type="caution">
    <text evidence="2">The sequence shown here is derived from an EMBL/GenBank/DDBJ whole genome shotgun (WGS) entry which is preliminary data.</text>
</comment>
<feature type="transmembrane region" description="Helical" evidence="1">
    <location>
        <begin position="7"/>
        <end position="32"/>
    </location>
</feature>
<evidence type="ECO:0000256" key="1">
    <source>
        <dbReference type="SAM" id="Phobius"/>
    </source>
</evidence>
<sequence length="347" mass="40830">MDPKKWLVKLFATSFIVIGLPVFGIMGFNYYIDPLWNYTHANDFNDYQLGFDERQLKTNYINSHDFNYDSLLMGTSRITYLDERAFTKENVYNYSLSGLHITEYLPYMKYAEKKNGKPFKRIFIELYFDSANAGKPSTSNPPQTYIETSEAPFYAIKSLFSASTMHYALFNYDISKANHYDGARSYTRHNIAQTTYPNDDMEQGWQKFQKNFKAETAKPFMYDTDYRTRLQAIKDAFPNTELVVFTELMPAKRLQTILHNENRYEAYSRWMNDMVDVFGTVYSFHGVNEVTVNENDFFDWLHYYPNVGNLIIEALENREKRSTIMQTVNKGNLDEYLKNVVVDINID</sequence>
<name>A0A544U8R5_LYSSH</name>
<dbReference type="AlphaFoldDB" id="A0A544U8R5"/>
<proteinExistence type="predicted"/>
<keyword evidence="1" id="KW-0472">Membrane</keyword>